<evidence type="ECO:0000256" key="5">
    <source>
        <dbReference type="ARBA" id="ARBA00023242"/>
    </source>
</evidence>
<dbReference type="Proteomes" id="UP000682892">
    <property type="component" value="Unassembled WGS sequence"/>
</dbReference>
<gene>
    <name evidence="7" type="ORF">AaeL_AAEL012586</name>
</gene>
<dbReference type="AlphaFoldDB" id="A0A1S4FWN0"/>
<evidence type="ECO:0000256" key="4">
    <source>
        <dbReference type="ARBA" id="ARBA00022490"/>
    </source>
</evidence>
<dbReference type="EMBL" id="CH477899">
    <property type="protein sequence ID" value="EAT35235.1"/>
    <property type="molecule type" value="Genomic_DNA"/>
</dbReference>
<dbReference type="KEGG" id="aag:5580260"/>
<comment type="subcellular location">
    <subcellularLocation>
        <location evidence="2">Cytoplasm</location>
        <location evidence="2">Stress granule</location>
    </subcellularLocation>
    <subcellularLocation>
        <location evidence="1">Nucleus</location>
    </subcellularLocation>
</comment>
<organism evidence="7 8">
    <name type="scientific">Aedes aegypti</name>
    <name type="common">Yellowfever mosquito</name>
    <name type="synonym">Culex aegypti</name>
    <dbReference type="NCBI Taxonomy" id="7159"/>
    <lineage>
        <taxon>Eukaryota</taxon>
        <taxon>Metazoa</taxon>
        <taxon>Ecdysozoa</taxon>
        <taxon>Arthropoda</taxon>
        <taxon>Hexapoda</taxon>
        <taxon>Insecta</taxon>
        <taxon>Pterygota</taxon>
        <taxon>Neoptera</taxon>
        <taxon>Endopterygota</taxon>
        <taxon>Diptera</taxon>
        <taxon>Nematocera</taxon>
        <taxon>Culicoidea</taxon>
        <taxon>Culicidae</taxon>
        <taxon>Culicinae</taxon>
        <taxon>Aedini</taxon>
        <taxon>Aedes</taxon>
        <taxon>Stegomyia</taxon>
    </lineage>
</organism>
<evidence type="ECO:0000313" key="8">
    <source>
        <dbReference type="Proteomes" id="UP000682892"/>
    </source>
</evidence>
<feature type="region of interest" description="Disordered" evidence="6">
    <location>
        <begin position="1"/>
        <end position="74"/>
    </location>
</feature>
<reference evidence="7" key="1">
    <citation type="submission" date="2005-10" db="EMBL/GenBank/DDBJ databases">
        <authorList>
            <person name="Loftus B.J."/>
            <person name="Nene V.M."/>
            <person name="Hannick L.I."/>
            <person name="Bidwell S."/>
            <person name="Haas B."/>
            <person name="Amedeo P."/>
            <person name="Orvis J."/>
            <person name="Wortman J.R."/>
            <person name="White O.R."/>
            <person name="Salzberg S."/>
            <person name="Shumway M."/>
            <person name="Koo H."/>
            <person name="Zhao Y."/>
            <person name="Holmes M."/>
            <person name="Miller J."/>
            <person name="Schatz M."/>
            <person name="Pop M."/>
            <person name="Pai G."/>
            <person name="Utterback T."/>
            <person name="Rogers Y.-H."/>
            <person name="Kravitz S."/>
            <person name="Fraser C.M."/>
        </authorList>
    </citation>
    <scope>NUCLEOTIDE SEQUENCE</scope>
    <source>
        <strain evidence="7">Liverpool</strain>
    </source>
</reference>
<evidence type="ECO:0000313" key="7">
    <source>
        <dbReference type="EMBL" id="EAT35235.1"/>
    </source>
</evidence>
<sequence>MERGIGRQGPMMSSPGMSRRPGGGMPPRDSYQSHSSYHQQQQSSPHQHHQQSQQHQQQQQQHSPASQFQHSQHDELIRYIHEAWNTITQDKSQNPPVFFKSVPEPRLAGFTPFDLEAYWGRRLVHKINISAHGHQ</sequence>
<dbReference type="GO" id="GO:0010494">
    <property type="term" value="C:cytoplasmic stress granule"/>
    <property type="evidence" value="ECO:0007669"/>
    <property type="project" value="UniProtKB-SubCell"/>
</dbReference>
<accession>A0A1S4FWN0</accession>
<feature type="compositionally biased region" description="Low complexity" evidence="6">
    <location>
        <begin position="9"/>
        <end position="70"/>
    </location>
</feature>
<evidence type="ECO:0000256" key="1">
    <source>
        <dbReference type="ARBA" id="ARBA00004123"/>
    </source>
</evidence>
<dbReference type="HOGENOM" id="CLU_128378_0_0_1"/>
<protein>
    <submittedName>
        <fullName evidence="7">AAEL012586-PA</fullName>
    </submittedName>
</protein>
<dbReference type="OrthoDB" id="8170061at2759"/>
<reference evidence="7" key="2">
    <citation type="journal article" date="2007" name="Science">
        <title>Genome sequence of Aedes aegypti, a major arbovirus vector.</title>
        <authorList>
            <person name="Nene V."/>
            <person name="Wortman J.R."/>
            <person name="Lawson D."/>
            <person name="Haas B."/>
            <person name="Kodira C."/>
            <person name="Tu Z.J."/>
            <person name="Loftus B."/>
            <person name="Xi Z."/>
            <person name="Megy K."/>
            <person name="Grabherr M."/>
            <person name="Ren Q."/>
            <person name="Zdobnov E.M."/>
            <person name="Lobo N.F."/>
            <person name="Campbell K.S."/>
            <person name="Brown S.E."/>
            <person name="Bonaldo M.F."/>
            <person name="Zhu J."/>
            <person name="Sinkins S.P."/>
            <person name="Hogenkamp D.G."/>
            <person name="Amedeo P."/>
            <person name="Arensburger P."/>
            <person name="Atkinson P.W."/>
            <person name="Bidwell S."/>
            <person name="Biedler J."/>
            <person name="Birney E."/>
            <person name="Bruggner R.V."/>
            <person name="Costas J."/>
            <person name="Coy M.R."/>
            <person name="Crabtree J."/>
            <person name="Crawford M."/>
            <person name="Debruyn B."/>
            <person name="Decaprio D."/>
            <person name="Eiglmeier K."/>
            <person name="Eisenstadt E."/>
            <person name="El-Dorry H."/>
            <person name="Gelbart W.M."/>
            <person name="Gomes S.L."/>
            <person name="Hammond M."/>
            <person name="Hannick L.I."/>
            <person name="Hogan J.R."/>
            <person name="Holmes M.H."/>
            <person name="Jaffe D."/>
            <person name="Johnston J.S."/>
            <person name="Kennedy R.C."/>
            <person name="Koo H."/>
            <person name="Kravitz S."/>
            <person name="Kriventseva E.V."/>
            <person name="Kulp D."/>
            <person name="Labutti K."/>
            <person name="Lee E."/>
            <person name="Li S."/>
            <person name="Lovin D.D."/>
            <person name="Mao C."/>
            <person name="Mauceli E."/>
            <person name="Menck C.F."/>
            <person name="Miller J.R."/>
            <person name="Montgomery P."/>
            <person name="Mori A."/>
            <person name="Nascimento A.L."/>
            <person name="Naveira H.F."/>
            <person name="Nusbaum C."/>
            <person name="O'leary S."/>
            <person name="Orvis J."/>
            <person name="Pertea M."/>
            <person name="Quesneville H."/>
            <person name="Reidenbach K.R."/>
            <person name="Rogers Y.H."/>
            <person name="Roth C.W."/>
            <person name="Schneider J.R."/>
            <person name="Schatz M."/>
            <person name="Shumway M."/>
            <person name="Stanke M."/>
            <person name="Stinson E.O."/>
            <person name="Tubio J.M."/>
            <person name="Vanzee J.P."/>
            <person name="Verjovski-Almeida S."/>
            <person name="Werner D."/>
            <person name="White O."/>
            <person name="Wyder S."/>
            <person name="Zeng Q."/>
            <person name="Zhao Q."/>
            <person name="Zhao Y."/>
            <person name="Hill C.A."/>
            <person name="Raikhel A.S."/>
            <person name="Soares M.B."/>
            <person name="Knudson D.L."/>
            <person name="Lee N.H."/>
            <person name="Galagan J."/>
            <person name="Salzberg S.L."/>
            <person name="Paulsen I.T."/>
            <person name="Dimopoulos G."/>
            <person name="Collins F.H."/>
            <person name="Birren B."/>
            <person name="Fraser-Liggett C.M."/>
            <person name="Severson D.W."/>
        </authorList>
    </citation>
    <scope>NUCLEOTIDE SEQUENCE [LARGE SCALE GENOMIC DNA]</scope>
    <source>
        <strain evidence="7">Liverpool</strain>
    </source>
</reference>
<evidence type="ECO:0000256" key="2">
    <source>
        <dbReference type="ARBA" id="ARBA00004210"/>
    </source>
</evidence>
<proteinExistence type="inferred from homology"/>
<dbReference type="OMA" id="YINEAWN"/>
<reference evidence="7" key="3">
    <citation type="submission" date="2012-09" db="EMBL/GenBank/DDBJ databases">
        <authorList>
            <consortium name="VectorBase"/>
        </authorList>
    </citation>
    <scope>NUCLEOTIDE SEQUENCE</scope>
    <source>
        <strain evidence="7">Liverpool</strain>
    </source>
</reference>
<evidence type="ECO:0000256" key="3">
    <source>
        <dbReference type="ARBA" id="ARBA00010821"/>
    </source>
</evidence>
<dbReference type="InterPro" id="IPR029428">
    <property type="entry name" value="MCRIP"/>
</dbReference>
<dbReference type="GO" id="GO:0005634">
    <property type="term" value="C:nucleus"/>
    <property type="evidence" value="ECO:0007669"/>
    <property type="project" value="UniProtKB-SubCell"/>
</dbReference>
<comment type="similarity">
    <text evidence="3">Belongs to the MCRIP family.</text>
</comment>
<keyword evidence="5" id="KW-0539">Nucleus</keyword>
<dbReference type="Pfam" id="PF14799">
    <property type="entry name" value="FAM195"/>
    <property type="match status" value="1"/>
</dbReference>
<evidence type="ECO:0000256" key="6">
    <source>
        <dbReference type="SAM" id="MobiDB-lite"/>
    </source>
</evidence>
<name>A0A1S4FWN0_AEDAE</name>
<keyword evidence="4" id="KW-0963">Cytoplasm</keyword>